<accession>A0AAW0F906</accession>
<evidence type="ECO:0000313" key="12">
    <source>
        <dbReference type="EMBL" id="KAK7677303.1"/>
    </source>
</evidence>
<comment type="similarity">
    <text evidence="1 8">Belongs to the peptidase A1 family.</text>
</comment>
<dbReference type="Pfam" id="PF00026">
    <property type="entry name" value="Asp"/>
    <property type="match status" value="2"/>
</dbReference>
<feature type="compositionally biased region" description="Polar residues" evidence="9">
    <location>
        <begin position="331"/>
        <end position="342"/>
    </location>
</feature>
<sequence length="496" mass="52647">MYTRFIYSLVSALAINSAPAFGSPVPNDIVSEAASQVSSSFNGLQGSGSSSGYVRLDFNVLKGLDFGSALKGLTDTIDSLLPRDDEGGNKTQTVGLSNEKSFYVSSLKIGSNKDEVKVLVDTGSSDLWVMSAKNPHCDSNGGNIDCDKYGTYNETASSTFQSNSSDFSINYMDNTYASGVWGQDDITLNDDFTLNGANFAVADNSDSDTSVFGISYKTAESSKGEYDNLPIQMKQQGYINKIAYSLYLTGSESEKGTILFGGIDHAKYEGELSSIDISKLNNELMYLQIPLTSVSVNITSNETANTGSDSNSQSPSSSSSSGSPISGLLNGVSSLASSVTNPSKSSESSSKAESSSSLEAIDVGKDAILDSGTTLSFLSQKVVDKIIDNLQPGAKYDNSYGGYIVSCTLRQPGNSINFLFNNEKEIAVSTSDAIIDAGTDSKTGKKVCMLGIVPNDQIILGDNFLRSAYTVFNLDDAKIQIAQIKHSDSEDIEAIQ</sequence>
<dbReference type="PANTHER" id="PTHR47966:SF65">
    <property type="entry name" value="ASPARTIC-TYPE ENDOPEPTIDASE"/>
    <property type="match status" value="1"/>
</dbReference>
<gene>
    <name evidence="12" type="ORF">QCA50_019730</name>
</gene>
<dbReference type="InterPro" id="IPR033876">
    <property type="entry name" value="SAP-like"/>
</dbReference>
<dbReference type="InterPro" id="IPR021109">
    <property type="entry name" value="Peptidase_aspartic_dom_sf"/>
</dbReference>
<feature type="active site" evidence="6">
    <location>
        <position position="370"/>
    </location>
</feature>
<name>A0AAW0F906_9APHY</name>
<feature type="disulfide bond" evidence="7">
    <location>
        <begin position="407"/>
        <end position="448"/>
    </location>
</feature>
<feature type="region of interest" description="Disordered" evidence="9">
    <location>
        <begin position="302"/>
        <end position="356"/>
    </location>
</feature>
<dbReference type="EMBL" id="JASBNA010000091">
    <property type="protein sequence ID" value="KAK7677303.1"/>
    <property type="molecule type" value="Genomic_DNA"/>
</dbReference>
<proteinExistence type="inferred from homology"/>
<evidence type="ECO:0000313" key="13">
    <source>
        <dbReference type="Proteomes" id="UP001385951"/>
    </source>
</evidence>
<feature type="compositionally biased region" description="Low complexity" evidence="9">
    <location>
        <begin position="343"/>
        <end position="356"/>
    </location>
</feature>
<dbReference type="InterPro" id="IPR033121">
    <property type="entry name" value="PEPTIDASE_A1"/>
</dbReference>
<organism evidence="12 13">
    <name type="scientific">Cerrena zonata</name>
    <dbReference type="NCBI Taxonomy" id="2478898"/>
    <lineage>
        <taxon>Eukaryota</taxon>
        <taxon>Fungi</taxon>
        <taxon>Dikarya</taxon>
        <taxon>Basidiomycota</taxon>
        <taxon>Agaricomycotina</taxon>
        <taxon>Agaricomycetes</taxon>
        <taxon>Polyporales</taxon>
        <taxon>Cerrenaceae</taxon>
        <taxon>Cerrena</taxon>
    </lineage>
</organism>
<keyword evidence="2 8" id="KW-0645">Protease</keyword>
<dbReference type="PROSITE" id="PS51767">
    <property type="entry name" value="PEPTIDASE_A1"/>
    <property type="match status" value="1"/>
</dbReference>
<dbReference type="Proteomes" id="UP001385951">
    <property type="component" value="Unassembled WGS sequence"/>
</dbReference>
<feature type="compositionally biased region" description="Low complexity" evidence="9">
    <location>
        <begin position="307"/>
        <end position="327"/>
    </location>
</feature>
<evidence type="ECO:0000259" key="11">
    <source>
        <dbReference type="PROSITE" id="PS51767"/>
    </source>
</evidence>
<dbReference type="InterPro" id="IPR001461">
    <property type="entry name" value="Aspartic_peptidase_A1"/>
</dbReference>
<dbReference type="PANTHER" id="PTHR47966">
    <property type="entry name" value="BETA-SITE APP-CLEAVING ENZYME, ISOFORM A-RELATED"/>
    <property type="match status" value="1"/>
</dbReference>
<feature type="chain" id="PRO_5043474613" description="Peptidase A1 domain-containing protein" evidence="10">
    <location>
        <begin position="23"/>
        <end position="496"/>
    </location>
</feature>
<evidence type="ECO:0000256" key="2">
    <source>
        <dbReference type="ARBA" id="ARBA00022670"/>
    </source>
</evidence>
<keyword evidence="3 10" id="KW-0732">Signal</keyword>
<dbReference type="InterPro" id="IPR001969">
    <property type="entry name" value="Aspartic_peptidase_AS"/>
</dbReference>
<reference evidence="12 13" key="1">
    <citation type="submission" date="2022-09" db="EMBL/GenBank/DDBJ databases">
        <authorList>
            <person name="Palmer J.M."/>
        </authorList>
    </citation>
    <scope>NUCLEOTIDE SEQUENCE [LARGE SCALE GENOMIC DNA]</scope>
    <source>
        <strain evidence="12 13">DSM 7382</strain>
    </source>
</reference>
<keyword evidence="7" id="KW-1015">Disulfide bond</keyword>
<protein>
    <recommendedName>
        <fullName evidence="11">Peptidase A1 domain-containing protein</fullName>
    </recommendedName>
</protein>
<dbReference type="FunFam" id="2.40.70.10:FF:000011">
    <property type="entry name" value="Aspartic protease"/>
    <property type="match status" value="1"/>
</dbReference>
<evidence type="ECO:0000256" key="9">
    <source>
        <dbReference type="SAM" id="MobiDB-lite"/>
    </source>
</evidence>
<dbReference type="GO" id="GO:0004190">
    <property type="term" value="F:aspartic-type endopeptidase activity"/>
    <property type="evidence" value="ECO:0007669"/>
    <property type="project" value="UniProtKB-KW"/>
</dbReference>
<dbReference type="GO" id="GO:0006508">
    <property type="term" value="P:proteolysis"/>
    <property type="evidence" value="ECO:0007669"/>
    <property type="project" value="UniProtKB-KW"/>
</dbReference>
<evidence type="ECO:0000256" key="3">
    <source>
        <dbReference type="ARBA" id="ARBA00022729"/>
    </source>
</evidence>
<evidence type="ECO:0000256" key="4">
    <source>
        <dbReference type="ARBA" id="ARBA00022750"/>
    </source>
</evidence>
<evidence type="ECO:0000256" key="1">
    <source>
        <dbReference type="ARBA" id="ARBA00007447"/>
    </source>
</evidence>
<feature type="signal peptide" evidence="10">
    <location>
        <begin position="1"/>
        <end position="22"/>
    </location>
</feature>
<evidence type="ECO:0000256" key="8">
    <source>
        <dbReference type="RuleBase" id="RU000454"/>
    </source>
</evidence>
<evidence type="ECO:0000256" key="10">
    <source>
        <dbReference type="SAM" id="SignalP"/>
    </source>
</evidence>
<evidence type="ECO:0000256" key="6">
    <source>
        <dbReference type="PIRSR" id="PIRSR601461-1"/>
    </source>
</evidence>
<dbReference type="PROSITE" id="PS00141">
    <property type="entry name" value="ASP_PROTEASE"/>
    <property type="match status" value="2"/>
</dbReference>
<dbReference type="SUPFAM" id="SSF50630">
    <property type="entry name" value="Acid proteases"/>
    <property type="match status" value="1"/>
</dbReference>
<keyword evidence="4 8" id="KW-0064">Aspartyl protease</keyword>
<dbReference type="Gene3D" id="2.40.70.10">
    <property type="entry name" value="Acid Proteases"/>
    <property type="match status" value="2"/>
</dbReference>
<evidence type="ECO:0000256" key="7">
    <source>
        <dbReference type="PIRSR" id="PIRSR601461-2"/>
    </source>
</evidence>
<dbReference type="CDD" id="cd05474">
    <property type="entry name" value="SAP_like"/>
    <property type="match status" value="1"/>
</dbReference>
<keyword evidence="13" id="KW-1185">Reference proteome</keyword>
<feature type="domain" description="Peptidase A1" evidence="11">
    <location>
        <begin position="103"/>
        <end position="482"/>
    </location>
</feature>
<keyword evidence="5 8" id="KW-0378">Hydrolase</keyword>
<feature type="active site" evidence="6">
    <location>
        <position position="121"/>
    </location>
</feature>
<dbReference type="AlphaFoldDB" id="A0AAW0F906"/>
<comment type="caution">
    <text evidence="12">The sequence shown here is derived from an EMBL/GenBank/DDBJ whole genome shotgun (WGS) entry which is preliminary data.</text>
</comment>
<dbReference type="PRINTS" id="PR00792">
    <property type="entry name" value="PEPSIN"/>
</dbReference>
<evidence type="ECO:0000256" key="5">
    <source>
        <dbReference type="ARBA" id="ARBA00022801"/>
    </source>
</evidence>